<feature type="domain" description="N-acetyltransferase" evidence="1">
    <location>
        <begin position="30"/>
        <end position="167"/>
    </location>
</feature>
<evidence type="ECO:0000313" key="2">
    <source>
        <dbReference type="EMBL" id="HAT3583048.1"/>
    </source>
</evidence>
<dbReference type="AlphaFoldDB" id="A0A9P3T8S1"/>
<dbReference type="PANTHER" id="PTHR43792">
    <property type="entry name" value="GNAT FAMILY, PUTATIVE (AFU_ORTHOLOGUE AFUA_3G00765)-RELATED-RELATED"/>
    <property type="match status" value="1"/>
</dbReference>
<name>A0A9P3T8S1_KLUIN</name>
<gene>
    <name evidence="2" type="ORF">I8531_003376</name>
</gene>
<dbReference type="InterPro" id="IPR051531">
    <property type="entry name" value="N-acetyltransferase"/>
</dbReference>
<evidence type="ECO:0000313" key="3">
    <source>
        <dbReference type="Proteomes" id="UP000867740"/>
    </source>
</evidence>
<dbReference type="Proteomes" id="UP000867740">
    <property type="component" value="Unassembled WGS sequence"/>
</dbReference>
<organism evidence="2 3">
    <name type="scientific">Kluyvera intermedia</name>
    <name type="common">Enterobacter intermedius</name>
    <dbReference type="NCBI Taxonomy" id="61648"/>
    <lineage>
        <taxon>Bacteria</taxon>
        <taxon>Pseudomonadati</taxon>
        <taxon>Pseudomonadota</taxon>
        <taxon>Gammaproteobacteria</taxon>
        <taxon>Enterobacterales</taxon>
        <taxon>Enterobacteriaceae</taxon>
        <taxon>Kluyvera</taxon>
    </lineage>
</organism>
<proteinExistence type="predicted"/>
<dbReference type="PANTHER" id="PTHR43792:SF16">
    <property type="entry name" value="N-ACETYLTRANSFERASE DOMAIN-CONTAINING PROTEIN"/>
    <property type="match status" value="1"/>
</dbReference>
<accession>A0A9P3T8S1</accession>
<dbReference type="InterPro" id="IPR016181">
    <property type="entry name" value="Acyl_CoA_acyltransferase"/>
</dbReference>
<dbReference type="EMBL" id="DACSUM010000029">
    <property type="protein sequence ID" value="HAT3583048.1"/>
    <property type="molecule type" value="Genomic_DNA"/>
</dbReference>
<reference evidence="2" key="1">
    <citation type="journal article" date="2018" name="Genome Biol.">
        <title>SKESA: strategic k-mer extension for scrupulous assemblies.</title>
        <authorList>
            <person name="Souvorov A."/>
            <person name="Agarwala R."/>
            <person name="Lipman D.J."/>
        </authorList>
    </citation>
    <scope>NUCLEOTIDE SEQUENCE</scope>
    <source>
        <strain evidence="2">CAVp300</strain>
    </source>
</reference>
<dbReference type="GO" id="GO:0016747">
    <property type="term" value="F:acyltransferase activity, transferring groups other than amino-acyl groups"/>
    <property type="evidence" value="ECO:0007669"/>
    <property type="project" value="InterPro"/>
</dbReference>
<dbReference type="InterPro" id="IPR000182">
    <property type="entry name" value="GNAT_dom"/>
</dbReference>
<dbReference type="Pfam" id="PF13302">
    <property type="entry name" value="Acetyltransf_3"/>
    <property type="match status" value="1"/>
</dbReference>
<dbReference type="Gene3D" id="3.40.630.30">
    <property type="match status" value="1"/>
</dbReference>
<evidence type="ECO:0000259" key="1">
    <source>
        <dbReference type="Pfam" id="PF13302"/>
    </source>
</evidence>
<reference evidence="2" key="2">
    <citation type="submission" date="2020-10" db="EMBL/GenBank/DDBJ databases">
        <authorList>
            <consortium name="NCBI Pathogen Detection Project"/>
        </authorList>
    </citation>
    <scope>NUCLEOTIDE SEQUENCE</scope>
    <source>
        <strain evidence="2">CAVp300</strain>
    </source>
</reference>
<dbReference type="SUPFAM" id="SSF55729">
    <property type="entry name" value="Acyl-CoA N-acyltransferases (Nat)"/>
    <property type="match status" value="1"/>
</dbReference>
<protein>
    <submittedName>
        <fullName evidence="2">GNAT family N-acetyltransferase</fullName>
    </submittedName>
</protein>
<sequence>MPILNHDVRPYGVCTVNAKLIEPLISDLYCLEPLVKSHAPGMYAGLSIEGDYKYIPSNPPTSLAELIARYERISQRHSPDKREIWLNWVIINRQSGAYLGYVQSTLMVNEGWAYIAYHVFATYQRKGVAKQCVSMLIDFLFNHYNLSHVDALIDSRNLASIRLMESLQLKKINELKDADFFKGSTSNECHYRIFNSEWSIKACGDGAD</sequence>
<comment type="caution">
    <text evidence="2">The sequence shown here is derived from an EMBL/GenBank/DDBJ whole genome shotgun (WGS) entry which is preliminary data.</text>
</comment>